<dbReference type="EMBL" id="CP002772">
    <property type="protein sequence ID" value="AEG18565.1"/>
    <property type="molecule type" value="Genomic_DNA"/>
</dbReference>
<name>F6D1T8_METPW</name>
<evidence type="ECO:0008006" key="4">
    <source>
        <dbReference type="Google" id="ProtNLM"/>
    </source>
</evidence>
<dbReference type="InterPro" id="IPR035933">
    <property type="entry name" value="MTH1880"/>
</dbReference>
<dbReference type="Gene3D" id="3.30.160.120">
    <property type="entry name" value="Hypothetical protein MTH1880"/>
    <property type="match status" value="1"/>
</dbReference>
<dbReference type="HOGENOM" id="CLU_160441_0_0_2"/>
<dbReference type="Proteomes" id="UP000009231">
    <property type="component" value="Chromosome"/>
</dbReference>
<evidence type="ECO:0000256" key="1">
    <source>
        <dbReference type="SAM" id="Coils"/>
    </source>
</evidence>
<dbReference type="OrthoDB" id="80045at2157"/>
<reference evidence="2 3" key="1">
    <citation type="journal article" date="2014" name="Int. J. Syst. Evol. Microbiol.">
        <title>Methanobacterium paludis sp. nov. and a novel strain of Methanobacterium lacus isolated from northern peatlands.</title>
        <authorList>
            <person name="Cadillo-Quiroz H."/>
            <person name="Brauer S.L."/>
            <person name="Goodson N."/>
            <person name="Yavitt J.B."/>
            <person name="Zinder S.H."/>
        </authorList>
    </citation>
    <scope>NUCLEOTIDE SEQUENCE [LARGE SCALE GENOMIC DNA]</scope>
    <source>
        <strain evidence="3">DSM 25820 / JCM 18151 / SWAN1</strain>
    </source>
</reference>
<evidence type="ECO:0000313" key="3">
    <source>
        <dbReference type="Proteomes" id="UP000009231"/>
    </source>
</evidence>
<keyword evidence="1" id="KW-0175">Coiled coil</keyword>
<evidence type="ECO:0000313" key="2">
    <source>
        <dbReference type="EMBL" id="AEG18565.1"/>
    </source>
</evidence>
<dbReference type="eggNOG" id="arCOG04905">
    <property type="taxonomic scope" value="Archaea"/>
</dbReference>
<proteinExistence type="predicted"/>
<sequence length="88" mass="10132">MFVASLVGVFKYNELPEKYGPFVQYKASIEKKNIKEDDNIAILNISGTESHHVIFLDSYKDVKEIEEELKKAEAKLNYNSKKILEGHL</sequence>
<keyword evidence="3" id="KW-1185">Reference proteome</keyword>
<protein>
    <recommendedName>
        <fullName evidence="4">DUF749 domain-containing protein</fullName>
    </recommendedName>
</protein>
<accession>F6D1T8</accession>
<dbReference type="KEGG" id="mew:MSWAN_1551"/>
<dbReference type="AlphaFoldDB" id="F6D1T8"/>
<dbReference type="GeneID" id="10669060"/>
<dbReference type="STRING" id="868131.MSWAN_1551"/>
<organism evidence="2 3">
    <name type="scientific">Methanobacterium paludis (strain DSM 25820 / JCM 18151 / SWAN1)</name>
    <dbReference type="NCBI Taxonomy" id="868131"/>
    <lineage>
        <taxon>Archaea</taxon>
        <taxon>Methanobacteriati</taxon>
        <taxon>Methanobacteriota</taxon>
        <taxon>Methanomada group</taxon>
        <taxon>Methanobacteria</taxon>
        <taxon>Methanobacteriales</taxon>
        <taxon>Methanobacteriaceae</taxon>
        <taxon>Methanobacterium</taxon>
    </lineage>
</organism>
<dbReference type="SUPFAM" id="SSF75412">
    <property type="entry name" value="Hypothetical protein MTH1880"/>
    <property type="match status" value="1"/>
</dbReference>
<feature type="coiled-coil region" evidence="1">
    <location>
        <begin position="55"/>
        <end position="82"/>
    </location>
</feature>
<dbReference type="Pfam" id="PF05370">
    <property type="entry name" value="DUF749"/>
    <property type="match status" value="1"/>
</dbReference>
<dbReference type="InterPro" id="IPR008032">
    <property type="entry name" value="DUF749"/>
</dbReference>
<gene>
    <name evidence="2" type="ordered locus">MSWAN_1551</name>
</gene>
<dbReference type="RefSeq" id="WP_013826064.1">
    <property type="nucleotide sequence ID" value="NC_015574.1"/>
</dbReference>